<dbReference type="Bgee" id="ENSOCUG00000021624">
    <property type="expression patterns" value="Expressed in ovary and 17 other cell types or tissues"/>
</dbReference>
<dbReference type="AlphaFoldDB" id="G1TJ51"/>
<dbReference type="Proteomes" id="UP000001811">
    <property type="component" value="Unplaced"/>
</dbReference>
<feature type="chain" id="PRO_5023842853" evidence="2">
    <location>
        <begin position="25"/>
        <end position="96"/>
    </location>
</feature>
<proteinExistence type="predicted"/>
<reference evidence="3 4" key="1">
    <citation type="journal article" date="2011" name="Nature">
        <title>A high-resolution map of human evolutionary constraint using 29 mammals.</title>
        <authorList>
            <person name="Lindblad-Toh K."/>
            <person name="Garber M."/>
            <person name="Zuk O."/>
            <person name="Lin M.F."/>
            <person name="Parker B.J."/>
            <person name="Washietl S."/>
            <person name="Kheradpour P."/>
            <person name="Ernst J."/>
            <person name="Jordan G."/>
            <person name="Mauceli E."/>
            <person name="Ward L.D."/>
            <person name="Lowe C.B."/>
            <person name="Holloway A.K."/>
            <person name="Clamp M."/>
            <person name="Gnerre S."/>
            <person name="Alfoldi J."/>
            <person name="Beal K."/>
            <person name="Chang J."/>
            <person name="Clawson H."/>
            <person name="Cuff J."/>
            <person name="Di Palma F."/>
            <person name="Fitzgerald S."/>
            <person name="Flicek P."/>
            <person name="Guttman M."/>
            <person name="Hubisz M.J."/>
            <person name="Jaffe D.B."/>
            <person name="Jungreis I."/>
            <person name="Kent W.J."/>
            <person name="Kostka D."/>
            <person name="Lara M."/>
            <person name="Martins A.L."/>
            <person name="Massingham T."/>
            <person name="Moltke I."/>
            <person name="Raney B.J."/>
            <person name="Rasmussen M.D."/>
            <person name="Robinson J."/>
            <person name="Stark A."/>
            <person name="Vilella A.J."/>
            <person name="Wen J."/>
            <person name="Xie X."/>
            <person name="Zody M.C."/>
            <person name="Baldwin J."/>
            <person name="Bloom T."/>
            <person name="Chin C.W."/>
            <person name="Heiman D."/>
            <person name="Nicol R."/>
            <person name="Nusbaum C."/>
            <person name="Young S."/>
            <person name="Wilkinson J."/>
            <person name="Worley K.C."/>
            <person name="Kovar C.L."/>
            <person name="Muzny D.M."/>
            <person name="Gibbs R.A."/>
            <person name="Cree A."/>
            <person name="Dihn H.H."/>
            <person name="Fowler G."/>
            <person name="Jhangiani S."/>
            <person name="Joshi V."/>
            <person name="Lee S."/>
            <person name="Lewis L.R."/>
            <person name="Nazareth L.V."/>
            <person name="Okwuonu G."/>
            <person name="Santibanez J."/>
            <person name="Warren W.C."/>
            <person name="Mardis E.R."/>
            <person name="Weinstock G.M."/>
            <person name="Wilson R.K."/>
            <person name="Delehaunty K."/>
            <person name="Dooling D."/>
            <person name="Fronik C."/>
            <person name="Fulton L."/>
            <person name="Fulton B."/>
            <person name="Graves T."/>
            <person name="Minx P."/>
            <person name="Sodergren E."/>
            <person name="Birney E."/>
            <person name="Margulies E.H."/>
            <person name="Herrero J."/>
            <person name="Green E.D."/>
            <person name="Haussler D."/>
            <person name="Siepel A."/>
            <person name="Goldman N."/>
            <person name="Pollard K.S."/>
            <person name="Pedersen J.S."/>
            <person name="Lander E.S."/>
            <person name="Kellis M."/>
        </authorList>
    </citation>
    <scope>NUCLEOTIDE SEQUENCE [LARGE SCALE GENOMIC DNA]</scope>
    <source>
        <strain evidence="4">Thorbecke</strain>
    </source>
</reference>
<evidence type="ECO:0000256" key="1">
    <source>
        <dbReference type="SAM" id="MobiDB-lite"/>
    </source>
</evidence>
<keyword evidence="2" id="KW-0732">Signal</keyword>
<evidence type="ECO:0000256" key="2">
    <source>
        <dbReference type="SAM" id="SignalP"/>
    </source>
</evidence>
<dbReference type="GeneTree" id="ENSGT00940000169717"/>
<keyword evidence="4" id="KW-1185">Reference proteome</keyword>
<accession>G1TJ51</accession>
<feature type="region of interest" description="Disordered" evidence="1">
    <location>
        <begin position="49"/>
        <end position="68"/>
    </location>
</feature>
<evidence type="ECO:0000313" key="4">
    <source>
        <dbReference type="Proteomes" id="UP000001811"/>
    </source>
</evidence>
<protein>
    <submittedName>
        <fullName evidence="3">Uncharacterized protein</fullName>
    </submittedName>
</protein>
<dbReference type="HOGENOM" id="CLU_199189_0_0_1"/>
<reference evidence="3" key="3">
    <citation type="submission" date="2025-09" db="UniProtKB">
        <authorList>
            <consortium name="Ensembl"/>
        </authorList>
    </citation>
    <scope>IDENTIFICATION</scope>
    <source>
        <strain evidence="3">Thorbecke</strain>
    </source>
</reference>
<reference evidence="3" key="2">
    <citation type="submission" date="2025-08" db="UniProtKB">
        <authorList>
            <consortium name="Ensembl"/>
        </authorList>
    </citation>
    <scope>IDENTIFICATION</scope>
    <source>
        <strain evidence="3">Thorbecke</strain>
    </source>
</reference>
<feature type="signal peptide" evidence="2">
    <location>
        <begin position="1"/>
        <end position="24"/>
    </location>
</feature>
<name>G1TJ51_RABIT</name>
<organism evidence="3 4">
    <name type="scientific">Oryctolagus cuniculus</name>
    <name type="common">Rabbit</name>
    <dbReference type="NCBI Taxonomy" id="9986"/>
    <lineage>
        <taxon>Eukaryota</taxon>
        <taxon>Metazoa</taxon>
        <taxon>Chordata</taxon>
        <taxon>Craniata</taxon>
        <taxon>Vertebrata</taxon>
        <taxon>Euteleostomi</taxon>
        <taxon>Mammalia</taxon>
        <taxon>Eutheria</taxon>
        <taxon>Euarchontoglires</taxon>
        <taxon>Glires</taxon>
        <taxon>Lagomorpha</taxon>
        <taxon>Leporidae</taxon>
        <taxon>Oryctolagus</taxon>
    </lineage>
</organism>
<sequence length="96" mass="10451">MAAGPRRVVLLLLSLLLLWLAARSAPAGAVKMKVVEELNTFGLRTPFLPQTSRLQPKREPSPVSGEYLFERHSERGGQALSGAGSPRGWQRRGDAS</sequence>
<dbReference type="Ensembl" id="ENSOCUT00000023252.2">
    <property type="protein sequence ID" value="ENSOCUP00000016976.2"/>
    <property type="gene ID" value="ENSOCUG00000021624.2"/>
</dbReference>
<evidence type="ECO:0000313" key="3">
    <source>
        <dbReference type="Ensembl" id="ENSOCUP00000016976.2"/>
    </source>
</evidence>
<feature type="region of interest" description="Disordered" evidence="1">
    <location>
        <begin position="73"/>
        <end position="96"/>
    </location>
</feature>